<proteinExistence type="inferred from homology"/>
<comment type="caution">
    <text evidence="6">The sequence shown here is derived from an EMBL/GenBank/DDBJ whole genome shotgun (WGS) entry which is preliminary data.</text>
</comment>
<evidence type="ECO:0000256" key="3">
    <source>
        <dbReference type="RuleBase" id="RU003345"/>
    </source>
</evidence>
<dbReference type="Gene3D" id="3.40.309.10">
    <property type="entry name" value="Aldehyde Dehydrogenase, Chain A, domain 2"/>
    <property type="match status" value="1"/>
</dbReference>
<evidence type="ECO:0000256" key="1">
    <source>
        <dbReference type="ARBA" id="ARBA00023002"/>
    </source>
</evidence>
<reference evidence="6 7" key="1">
    <citation type="submission" date="2015-05" db="EMBL/GenBank/DDBJ databases">
        <title>Genome sequencing and analysis of members of genus Stenotrophomonas.</title>
        <authorList>
            <person name="Patil P.P."/>
            <person name="Midha S."/>
            <person name="Patil P.B."/>
        </authorList>
    </citation>
    <scope>NUCLEOTIDE SEQUENCE [LARGE SCALE GENOMIC DNA]</scope>
    <source>
        <strain evidence="6 7">DSM 17805</strain>
    </source>
</reference>
<accession>A0A0R0BMM0</accession>
<name>A0A0R0BMM0_9GAMM</name>
<dbReference type="Proteomes" id="UP000051254">
    <property type="component" value="Unassembled WGS sequence"/>
</dbReference>
<protein>
    <submittedName>
        <fullName evidence="6">Aldehyde dehydrogenase</fullName>
    </submittedName>
</protein>
<dbReference type="InterPro" id="IPR016163">
    <property type="entry name" value="Ald_DH_C"/>
</dbReference>
<comment type="similarity">
    <text evidence="3">Belongs to the aldehyde dehydrogenase family.</text>
</comment>
<sequence length="473" mass="49504">MTEPTSLPLRNPRTGAHDGDLPVTATADVAAAGQQLRAAQPAWAALPVEQRCARLAALAEAIAARREALLELLLADTGRWHESVIEVDGTIAAIRRWAQQAPACLEEKPPQVEAIGFIHSQQTWVAYPVVGVISPWNFPLMLTLIDAVPALAAGCSILAKPSEVTSRFVPLLREALAEAGLAEVFVLVTGAGATGQAVIEASDQICFTGSVATGRKVGEACARRFIPASLELGGKDPALVLSDANVEHAARALAWGSFVNGGQSCMSIERVYVEAPVAERFIAALTREAAALTLTCDDPKAGQIGPVIAASQVELVRGQLADALARGARALTGGALVERGGVWCPPTVLVDVSDDMAVVRDESFASVLPVIVVADEAEAIARANATEFGLSAAVFSSDQQRALRVARQLQAGGISINDACLTGMVQTAEKQSFKLSGMGGSRMGTASIRRFVRARALLINNGTASPWWFPPAA</sequence>
<dbReference type="PANTHER" id="PTHR11699">
    <property type="entry name" value="ALDEHYDE DEHYDROGENASE-RELATED"/>
    <property type="match status" value="1"/>
</dbReference>
<feature type="active site" evidence="2">
    <location>
        <position position="231"/>
    </location>
</feature>
<keyword evidence="7" id="KW-1185">Reference proteome</keyword>
<dbReference type="RefSeq" id="WP_057665117.1">
    <property type="nucleotide sequence ID" value="NZ_LDJH01000011.1"/>
</dbReference>
<evidence type="ECO:0000256" key="4">
    <source>
        <dbReference type="SAM" id="MobiDB-lite"/>
    </source>
</evidence>
<feature type="domain" description="Aldehyde dehydrogenase" evidence="5">
    <location>
        <begin position="6"/>
        <end position="455"/>
    </location>
</feature>
<dbReference type="InterPro" id="IPR029510">
    <property type="entry name" value="Ald_DH_CS_GLU"/>
</dbReference>
<evidence type="ECO:0000256" key="2">
    <source>
        <dbReference type="PROSITE-ProRule" id="PRU10007"/>
    </source>
</evidence>
<dbReference type="Gene3D" id="3.40.605.10">
    <property type="entry name" value="Aldehyde Dehydrogenase, Chain A, domain 1"/>
    <property type="match status" value="1"/>
</dbReference>
<dbReference type="InterPro" id="IPR015590">
    <property type="entry name" value="Aldehyde_DH_dom"/>
</dbReference>
<dbReference type="SUPFAM" id="SSF53720">
    <property type="entry name" value="ALDH-like"/>
    <property type="match status" value="1"/>
</dbReference>
<organism evidence="6 7">
    <name type="scientific">Stenotrophomonas koreensis</name>
    <dbReference type="NCBI Taxonomy" id="266128"/>
    <lineage>
        <taxon>Bacteria</taxon>
        <taxon>Pseudomonadati</taxon>
        <taxon>Pseudomonadota</taxon>
        <taxon>Gammaproteobacteria</taxon>
        <taxon>Lysobacterales</taxon>
        <taxon>Lysobacteraceae</taxon>
        <taxon>Stenotrophomonas</taxon>
    </lineage>
</organism>
<dbReference type="CDD" id="cd07099">
    <property type="entry name" value="ALDH_DDALDH"/>
    <property type="match status" value="1"/>
</dbReference>
<evidence type="ECO:0000259" key="5">
    <source>
        <dbReference type="Pfam" id="PF00171"/>
    </source>
</evidence>
<dbReference type="AlphaFoldDB" id="A0A0R0BMM0"/>
<dbReference type="InterPro" id="IPR016161">
    <property type="entry name" value="Ald_DH/histidinol_DH"/>
</dbReference>
<keyword evidence="1 3" id="KW-0560">Oxidoreductase</keyword>
<dbReference type="Pfam" id="PF00171">
    <property type="entry name" value="Aldedh"/>
    <property type="match status" value="1"/>
</dbReference>
<dbReference type="GO" id="GO:0016620">
    <property type="term" value="F:oxidoreductase activity, acting on the aldehyde or oxo group of donors, NAD or NADP as acceptor"/>
    <property type="evidence" value="ECO:0007669"/>
    <property type="project" value="InterPro"/>
</dbReference>
<dbReference type="STRING" id="266128.ABB25_06475"/>
<dbReference type="PROSITE" id="PS00687">
    <property type="entry name" value="ALDEHYDE_DEHYDR_GLU"/>
    <property type="match status" value="1"/>
</dbReference>
<gene>
    <name evidence="6" type="ORF">ABB25_06475</name>
</gene>
<dbReference type="InterPro" id="IPR016162">
    <property type="entry name" value="Ald_DH_N"/>
</dbReference>
<dbReference type="EMBL" id="LDJH01000011">
    <property type="protein sequence ID" value="KRG58299.1"/>
    <property type="molecule type" value="Genomic_DNA"/>
</dbReference>
<feature type="region of interest" description="Disordered" evidence="4">
    <location>
        <begin position="1"/>
        <end position="20"/>
    </location>
</feature>
<dbReference type="OrthoDB" id="9812625at2"/>
<dbReference type="PATRIC" id="fig|266128.3.peg.160"/>
<evidence type="ECO:0000313" key="6">
    <source>
        <dbReference type="EMBL" id="KRG58299.1"/>
    </source>
</evidence>
<evidence type="ECO:0000313" key="7">
    <source>
        <dbReference type="Proteomes" id="UP000051254"/>
    </source>
</evidence>